<dbReference type="InterPro" id="IPR008709">
    <property type="entry name" value="Neurochondrin"/>
</dbReference>
<evidence type="ECO:0000313" key="2">
    <source>
        <dbReference type="EMBL" id="EDV19315.1"/>
    </source>
</evidence>
<dbReference type="GO" id="GO:0048168">
    <property type="term" value="P:regulation of neuronal synaptic plasticity"/>
    <property type="evidence" value="ECO:0000318"/>
    <property type="project" value="GO_Central"/>
</dbReference>
<dbReference type="Proteomes" id="UP000009022">
    <property type="component" value="Unassembled WGS sequence"/>
</dbReference>
<dbReference type="GO" id="GO:0030425">
    <property type="term" value="C:dendrite"/>
    <property type="evidence" value="ECO:0000318"/>
    <property type="project" value="GO_Central"/>
</dbReference>
<dbReference type="KEGG" id="tad:TRIADDRAFT_64406"/>
<dbReference type="STRING" id="10228.B3SD49"/>
<dbReference type="PhylomeDB" id="B3SD49"/>
<organism evidence="2 3">
    <name type="scientific">Trichoplax adhaerens</name>
    <name type="common">Trichoplax reptans</name>
    <dbReference type="NCBI Taxonomy" id="10228"/>
    <lineage>
        <taxon>Eukaryota</taxon>
        <taxon>Metazoa</taxon>
        <taxon>Placozoa</taxon>
        <taxon>Uniplacotomia</taxon>
        <taxon>Trichoplacea</taxon>
        <taxon>Trichoplacidae</taxon>
        <taxon>Trichoplax</taxon>
    </lineage>
</organism>
<dbReference type="FunCoup" id="B3SD49">
    <property type="interactions" value="654"/>
</dbReference>
<gene>
    <name evidence="2" type="ORF">TRIADDRAFT_64406</name>
</gene>
<keyword evidence="3" id="KW-1185">Reference proteome</keyword>
<dbReference type="InterPro" id="IPR011989">
    <property type="entry name" value="ARM-like"/>
</dbReference>
<dbReference type="GeneID" id="6759401"/>
<dbReference type="AlphaFoldDB" id="B3SD49"/>
<evidence type="ECO:0000256" key="1">
    <source>
        <dbReference type="ARBA" id="ARBA00006927"/>
    </source>
</evidence>
<comment type="similarity">
    <text evidence="1">Belongs to the neurochondrin family.</text>
</comment>
<evidence type="ECO:0000313" key="3">
    <source>
        <dbReference type="Proteomes" id="UP000009022"/>
    </source>
</evidence>
<reference evidence="2 3" key="1">
    <citation type="journal article" date="2008" name="Nature">
        <title>The Trichoplax genome and the nature of placozoans.</title>
        <authorList>
            <person name="Srivastava M."/>
            <person name="Begovic E."/>
            <person name="Chapman J."/>
            <person name="Putnam N.H."/>
            <person name="Hellsten U."/>
            <person name="Kawashima T."/>
            <person name="Kuo A."/>
            <person name="Mitros T."/>
            <person name="Salamov A."/>
            <person name="Carpenter M.L."/>
            <person name="Signorovitch A.Y."/>
            <person name="Moreno M.A."/>
            <person name="Kamm K."/>
            <person name="Grimwood J."/>
            <person name="Schmutz J."/>
            <person name="Shapiro H."/>
            <person name="Grigoriev I.V."/>
            <person name="Buss L.W."/>
            <person name="Schierwater B."/>
            <person name="Dellaporta S.L."/>
            <person name="Rokhsar D.S."/>
        </authorList>
    </citation>
    <scope>NUCLEOTIDE SEQUENCE [LARGE SCALE GENOMIC DNA]</scope>
    <source>
        <strain evidence="2 3">Grell-BS-1999</strain>
    </source>
</reference>
<dbReference type="EMBL" id="DS985276">
    <property type="protein sequence ID" value="EDV19315.1"/>
    <property type="molecule type" value="Genomic_DNA"/>
</dbReference>
<sequence>MNENQQSDDAFLNCIDLLQASDNDSQKFAALLLVTKLIQSENLNLESKRRLFSAIGVNFIIRLLKSAQVPSGCDPNIFKTLAVTVLSAFCDDEAIVTDSSMEECLHHVLHIVESTSQGFQSQAECYQCLHAASSYQVGRQYLLKLNAIETLSRIVTKCETISESESPLQILLNLLHDCNLSLPEQKASVTSLLEFSSHQFATNHENEKFVICRKISAILLATKGCQDILGQSSIKCIRQGLWDILRSRVGAKHREPTFELCAEMIRKMQFIWIKSDDLQYTEEDIKMLLILVNLSCVEVQVQLKTNAPGQKPEPLLIACLRLLAAYLAEDSSLSNRIYEVLPHILKISYVEFDQATAEGSLLDDSRGALLIRFYLPGLCHLTAEEDACKIMADNGGISFLTKYFLRMYSDFSKKRLQRNDKSCDIEFFETTLKLLCGIFLNISLVYPTAIRSCPECSGMLTTMLVNSDVDVDAVSTTVAINITALSFALIECKANAKGGIDMMPNDTFKASLANKLNFIGLATPNVVLNSNDRPSNWEEHVELWTVVNRALLGVLRLNVDYYMEIVNKSTFLQSVYDWTQVLSGPYILTRVFLFLVSNHIYEQNNYMIDLLQTVEELFICCIQCRHGLRTIQKMIEPKSWATMIRNLNMARLKDYVDITHVNVD</sequence>
<dbReference type="eggNOG" id="KOG2611">
    <property type="taxonomic scope" value="Eukaryota"/>
</dbReference>
<dbReference type="GO" id="GO:0031175">
    <property type="term" value="P:neuron projection development"/>
    <property type="evidence" value="ECO:0000318"/>
    <property type="project" value="GO_Central"/>
</dbReference>
<proteinExistence type="inferred from homology"/>
<accession>B3SD49</accession>
<dbReference type="RefSeq" id="XP_002118166.1">
    <property type="nucleotide sequence ID" value="XM_002118130.1"/>
</dbReference>
<dbReference type="CTD" id="6759401"/>
<dbReference type="OrthoDB" id="8186546at2759"/>
<dbReference type="InterPro" id="IPR016024">
    <property type="entry name" value="ARM-type_fold"/>
</dbReference>
<evidence type="ECO:0008006" key="4">
    <source>
        <dbReference type="Google" id="ProtNLM"/>
    </source>
</evidence>
<dbReference type="PANTHER" id="PTHR13109:SF7">
    <property type="entry name" value="NEUROCHONDRIN"/>
    <property type="match status" value="1"/>
</dbReference>
<protein>
    <recommendedName>
        <fullName evidence="4">Neurochondrin</fullName>
    </recommendedName>
</protein>
<dbReference type="HOGENOM" id="CLU_012443_0_0_1"/>
<dbReference type="Pfam" id="PF05536">
    <property type="entry name" value="Neurochondrin"/>
    <property type="match status" value="2"/>
</dbReference>
<dbReference type="Gene3D" id="1.25.10.10">
    <property type="entry name" value="Leucine-rich Repeat Variant"/>
    <property type="match status" value="1"/>
</dbReference>
<name>B3SD49_TRIAD</name>
<dbReference type="InParanoid" id="B3SD49"/>
<dbReference type="PANTHER" id="PTHR13109">
    <property type="entry name" value="NEUROCHONDRIN"/>
    <property type="match status" value="1"/>
</dbReference>
<dbReference type="SUPFAM" id="SSF48371">
    <property type="entry name" value="ARM repeat"/>
    <property type="match status" value="1"/>
</dbReference>